<organism evidence="1 2">
    <name type="scientific">Dactylonectria estremocensis</name>
    <dbReference type="NCBI Taxonomy" id="1079267"/>
    <lineage>
        <taxon>Eukaryota</taxon>
        <taxon>Fungi</taxon>
        <taxon>Dikarya</taxon>
        <taxon>Ascomycota</taxon>
        <taxon>Pezizomycotina</taxon>
        <taxon>Sordariomycetes</taxon>
        <taxon>Hypocreomycetidae</taxon>
        <taxon>Hypocreales</taxon>
        <taxon>Nectriaceae</taxon>
        <taxon>Dactylonectria</taxon>
    </lineage>
</organism>
<sequence>MSVLVDSPIEASTIFNKAGLAQLGERQTEDLKVMCSIHINRTRLSFCCGRSLSLS</sequence>
<comment type="caution">
    <text evidence="1">The sequence shown here is derived from an EMBL/GenBank/DDBJ whole genome shotgun (WGS) entry which is preliminary data.</text>
</comment>
<protein>
    <submittedName>
        <fullName evidence="1">Uncharacterized protein</fullName>
    </submittedName>
</protein>
<proteinExistence type="predicted"/>
<evidence type="ECO:0000313" key="2">
    <source>
        <dbReference type="Proteomes" id="UP000717696"/>
    </source>
</evidence>
<name>A0A9P9F699_9HYPO</name>
<reference evidence="1" key="1">
    <citation type="journal article" date="2021" name="Nat. Commun.">
        <title>Genetic determinants of endophytism in the Arabidopsis root mycobiome.</title>
        <authorList>
            <person name="Mesny F."/>
            <person name="Miyauchi S."/>
            <person name="Thiergart T."/>
            <person name="Pickel B."/>
            <person name="Atanasova L."/>
            <person name="Karlsson M."/>
            <person name="Huettel B."/>
            <person name="Barry K.W."/>
            <person name="Haridas S."/>
            <person name="Chen C."/>
            <person name="Bauer D."/>
            <person name="Andreopoulos W."/>
            <person name="Pangilinan J."/>
            <person name="LaButti K."/>
            <person name="Riley R."/>
            <person name="Lipzen A."/>
            <person name="Clum A."/>
            <person name="Drula E."/>
            <person name="Henrissat B."/>
            <person name="Kohler A."/>
            <person name="Grigoriev I.V."/>
            <person name="Martin F.M."/>
            <person name="Hacquard S."/>
        </authorList>
    </citation>
    <scope>NUCLEOTIDE SEQUENCE</scope>
    <source>
        <strain evidence="1">MPI-CAGE-AT-0021</strain>
    </source>
</reference>
<dbReference type="EMBL" id="JAGMUU010000004">
    <property type="protein sequence ID" value="KAH7154884.1"/>
    <property type="molecule type" value="Genomic_DNA"/>
</dbReference>
<dbReference type="Proteomes" id="UP000717696">
    <property type="component" value="Unassembled WGS sequence"/>
</dbReference>
<gene>
    <name evidence="1" type="ORF">B0J13DRAFT_618380</name>
</gene>
<dbReference type="AlphaFoldDB" id="A0A9P9F699"/>
<evidence type="ECO:0000313" key="1">
    <source>
        <dbReference type="EMBL" id="KAH7154884.1"/>
    </source>
</evidence>
<dbReference type="OrthoDB" id="5588302at2759"/>
<accession>A0A9P9F699</accession>
<keyword evidence="2" id="KW-1185">Reference proteome</keyword>